<reference evidence="4 5" key="1">
    <citation type="submission" date="2019-09" db="EMBL/GenBank/DDBJ databases">
        <title>Draft genome sequence of the thermophilic Saccharopolyspora hirsuta VKM Ac-666T.</title>
        <authorList>
            <person name="Lobastova T.G."/>
            <person name="Fokina V."/>
            <person name="Bragin E.Y."/>
            <person name="Shtratnikova V.Y."/>
            <person name="Starodumova I.P."/>
            <person name="Tarlachkov S.V."/>
            <person name="Donova M.V."/>
        </authorList>
    </citation>
    <scope>NUCLEOTIDE SEQUENCE [LARGE SCALE GENOMIC DNA]</scope>
    <source>
        <strain evidence="4 5">VKM Ac-666</strain>
    </source>
</reference>
<dbReference type="PROSITE" id="PS51318">
    <property type="entry name" value="TAT"/>
    <property type="match status" value="1"/>
</dbReference>
<evidence type="ECO:0000313" key="5">
    <source>
        <dbReference type="Proteomes" id="UP000323946"/>
    </source>
</evidence>
<dbReference type="SMR" id="A0A5M7BLR8"/>
<evidence type="ECO:0000256" key="3">
    <source>
        <dbReference type="SAM" id="SignalP"/>
    </source>
</evidence>
<dbReference type="EMBL" id="VWPH01000009">
    <property type="protein sequence ID" value="KAA5831066.1"/>
    <property type="molecule type" value="Genomic_DNA"/>
</dbReference>
<proteinExistence type="predicted"/>
<dbReference type="InterPro" id="IPR006311">
    <property type="entry name" value="TAT_signal"/>
</dbReference>
<feature type="chain" id="PRO_5024368517" evidence="3">
    <location>
        <begin position="28"/>
        <end position="164"/>
    </location>
</feature>
<organism evidence="4 5">
    <name type="scientific">Saccharopolyspora hirsuta</name>
    <dbReference type="NCBI Taxonomy" id="1837"/>
    <lineage>
        <taxon>Bacteria</taxon>
        <taxon>Bacillati</taxon>
        <taxon>Actinomycetota</taxon>
        <taxon>Actinomycetes</taxon>
        <taxon>Pseudonocardiales</taxon>
        <taxon>Pseudonocardiaceae</taxon>
        <taxon>Saccharopolyspora</taxon>
    </lineage>
</organism>
<dbReference type="Proteomes" id="UP000323946">
    <property type="component" value="Unassembled WGS sequence"/>
</dbReference>
<evidence type="ECO:0000313" key="4">
    <source>
        <dbReference type="EMBL" id="KAA5831066.1"/>
    </source>
</evidence>
<name>A0A5M7BLR8_SACHI</name>
<dbReference type="AlphaFoldDB" id="A0A5M7BLR8"/>
<keyword evidence="5" id="KW-1185">Reference proteome</keyword>
<evidence type="ECO:0000256" key="2">
    <source>
        <dbReference type="SAM" id="MobiDB-lite"/>
    </source>
</evidence>
<sequence length="164" mass="16615">MESPSRARSVLGRRSVLRLIAATPVVAALTTACSTAPDEPDELLALANAAKSDAQLARAVAQAHAELADAANEIATARSTHADALQQEIDRVNPRDPEDPPSVPEAPPQQAPGSASAASKALADALAGARDRAAALVPAVPDRYRAGLVGSISASCASLLEVLG</sequence>
<protein>
    <submittedName>
        <fullName evidence="4">Uncharacterized protein</fullName>
    </submittedName>
</protein>
<keyword evidence="1" id="KW-0175">Coiled coil</keyword>
<comment type="caution">
    <text evidence="4">The sequence shown here is derived from an EMBL/GenBank/DDBJ whole genome shotgun (WGS) entry which is preliminary data.</text>
</comment>
<dbReference type="PROSITE" id="PS51257">
    <property type="entry name" value="PROKAR_LIPOPROTEIN"/>
    <property type="match status" value="1"/>
</dbReference>
<dbReference type="RefSeq" id="WP_150068275.1">
    <property type="nucleotide sequence ID" value="NZ_JBEPDJ010000001.1"/>
</dbReference>
<evidence type="ECO:0000256" key="1">
    <source>
        <dbReference type="SAM" id="Coils"/>
    </source>
</evidence>
<keyword evidence="3" id="KW-0732">Signal</keyword>
<feature type="region of interest" description="Disordered" evidence="2">
    <location>
        <begin position="91"/>
        <end position="119"/>
    </location>
</feature>
<gene>
    <name evidence="4" type="ORF">F1721_20040</name>
</gene>
<feature type="signal peptide" evidence="3">
    <location>
        <begin position="1"/>
        <end position="27"/>
    </location>
</feature>
<feature type="compositionally biased region" description="Pro residues" evidence="2">
    <location>
        <begin position="100"/>
        <end position="110"/>
    </location>
</feature>
<accession>A0A5M7BLR8</accession>
<feature type="coiled-coil region" evidence="1">
    <location>
        <begin position="60"/>
        <end position="87"/>
    </location>
</feature>